<protein>
    <recommendedName>
        <fullName evidence="1">Terminase large subunit-like endonuclease domain-containing protein</fullName>
    </recommendedName>
</protein>
<dbReference type="GO" id="GO:0004519">
    <property type="term" value="F:endonuclease activity"/>
    <property type="evidence" value="ECO:0007669"/>
    <property type="project" value="InterPro"/>
</dbReference>
<evidence type="ECO:0000259" key="1">
    <source>
        <dbReference type="Pfam" id="PF20441"/>
    </source>
</evidence>
<comment type="caution">
    <text evidence="2">The sequence shown here is derived from an EMBL/GenBank/DDBJ whole genome shotgun (WGS) entry which is preliminary data.</text>
</comment>
<feature type="non-terminal residue" evidence="2">
    <location>
        <position position="1"/>
    </location>
</feature>
<reference evidence="2" key="1">
    <citation type="journal article" date="2014" name="Front. Microbiol.">
        <title>High frequency of phylogenetically diverse reductive dehalogenase-homologous genes in deep subseafloor sedimentary metagenomes.</title>
        <authorList>
            <person name="Kawai M."/>
            <person name="Futagami T."/>
            <person name="Toyoda A."/>
            <person name="Takaki Y."/>
            <person name="Nishi S."/>
            <person name="Hori S."/>
            <person name="Arai W."/>
            <person name="Tsubouchi T."/>
            <person name="Morono Y."/>
            <person name="Uchiyama I."/>
            <person name="Ito T."/>
            <person name="Fujiyama A."/>
            <person name="Inagaki F."/>
            <person name="Takami H."/>
        </authorList>
    </citation>
    <scope>NUCLEOTIDE SEQUENCE</scope>
    <source>
        <strain evidence="2">Expedition CK06-06</strain>
    </source>
</reference>
<feature type="domain" description="Terminase large subunit-like endonuclease" evidence="1">
    <location>
        <begin position="3"/>
        <end position="216"/>
    </location>
</feature>
<dbReference type="EMBL" id="BARU01017591">
    <property type="protein sequence ID" value="GAH61238.1"/>
    <property type="molecule type" value="Genomic_DNA"/>
</dbReference>
<sequence>IRTQQDVRWIPMEAWDACDEAFEEAELEGLACFAGLDMSSTRDISAFVAVFRKDGKVYVVPRFWVPKDNAIKRERSDKIPYLTWANQGLIKMAAGNVIDYDVVRADINEFGKRFNIKEIGIDRWNTAQLTTQLAGDGFEVVPFGQGFASMSAPSKELERLIIEGGLRHGGHPVLRSMASVIAVKLDEVENIKPSKKSSTERIDGVVALIMAIGRMIVSPEEQASVYETRGVLVV</sequence>
<name>X1IUM0_9ZZZZ</name>
<dbReference type="Pfam" id="PF20441">
    <property type="entry name" value="TerL_nuclease"/>
    <property type="match status" value="1"/>
</dbReference>
<accession>X1IUM0</accession>
<dbReference type="PANTHER" id="PTHR41287">
    <property type="match status" value="1"/>
</dbReference>
<gene>
    <name evidence="2" type="ORF">S03H2_29167</name>
</gene>
<evidence type="ECO:0000313" key="2">
    <source>
        <dbReference type="EMBL" id="GAH61238.1"/>
    </source>
</evidence>
<dbReference type="Gene3D" id="3.30.420.240">
    <property type="match status" value="1"/>
</dbReference>
<dbReference type="PANTHER" id="PTHR41287:SF1">
    <property type="entry name" value="PROTEIN YMFN"/>
    <property type="match status" value="1"/>
</dbReference>
<organism evidence="2">
    <name type="scientific">marine sediment metagenome</name>
    <dbReference type="NCBI Taxonomy" id="412755"/>
    <lineage>
        <taxon>unclassified sequences</taxon>
        <taxon>metagenomes</taxon>
        <taxon>ecological metagenomes</taxon>
    </lineage>
</organism>
<proteinExistence type="predicted"/>
<dbReference type="InterPro" id="IPR046462">
    <property type="entry name" value="TerL_nuclease"/>
</dbReference>
<dbReference type="InterPro" id="IPR005021">
    <property type="entry name" value="Terminase_largesu-like"/>
</dbReference>
<dbReference type="AlphaFoldDB" id="X1IUM0"/>